<dbReference type="HOGENOM" id="CLU_2508053_0_0_11"/>
<feature type="region of interest" description="Disordered" evidence="1">
    <location>
        <begin position="1"/>
        <end position="21"/>
    </location>
</feature>
<dbReference type="AlphaFoldDB" id="H6MXR6"/>
<feature type="compositionally biased region" description="Acidic residues" evidence="1">
    <location>
        <begin position="61"/>
        <end position="75"/>
    </location>
</feature>
<evidence type="ECO:0000313" key="2">
    <source>
        <dbReference type="EMBL" id="AFA71836.1"/>
    </source>
</evidence>
<accession>H6MXR6</accession>
<gene>
    <name evidence="2" type="ordered locus">GPOL_c07680</name>
</gene>
<protein>
    <submittedName>
        <fullName evidence="2">Uncharacterized protein</fullName>
    </submittedName>
</protein>
<evidence type="ECO:0000313" key="3">
    <source>
        <dbReference type="Proteomes" id="UP000009154"/>
    </source>
</evidence>
<proteinExistence type="predicted"/>
<dbReference type="EMBL" id="CP003119">
    <property type="protein sequence ID" value="AFA71836.1"/>
    <property type="molecule type" value="Genomic_DNA"/>
</dbReference>
<dbReference type="KEGG" id="gpo:GPOL_c07680"/>
<dbReference type="Proteomes" id="UP000009154">
    <property type="component" value="Chromosome"/>
</dbReference>
<reference evidence="2 3" key="1">
    <citation type="journal article" date="2012" name="Appl. Environ. Microbiol.">
        <title>Involvement of two latex-clearing proteins during rubber degradation and insights into the subsequent degradation pathway revealed by the genome sequence of Gordonia polyisoprenivorans strain VH2.</title>
        <authorList>
            <person name="Hiessl S."/>
            <person name="Schuldes J."/>
            <person name="Thurmer A."/>
            <person name="Halbsguth T."/>
            <person name="Broker D."/>
            <person name="Angelov A."/>
            <person name="Liebl W."/>
            <person name="Daniel R."/>
            <person name="Steinbuchel A."/>
        </authorList>
    </citation>
    <scope>NUCLEOTIDE SEQUENCE [LARGE SCALE GENOMIC DNA]</scope>
    <source>
        <strain evidence="3">DSM 44266 / VH2</strain>
    </source>
</reference>
<name>H6MXR6_GORPV</name>
<dbReference type="STRING" id="1112204.GPOL_c07680"/>
<keyword evidence="3" id="KW-1185">Reference proteome</keyword>
<feature type="region of interest" description="Disordered" evidence="1">
    <location>
        <begin position="52"/>
        <end position="85"/>
    </location>
</feature>
<sequence length="85" mass="9022">MLRYAEGLPGAPRPGRTVTRSDDMSEFIKKIKDEAKAVEAAIDNELTVLEGVPGYDPLAKDDDEADDATASDDTEGGGSPVDEPK</sequence>
<dbReference type="eggNOG" id="ENOG5031W1M">
    <property type="taxonomic scope" value="Bacteria"/>
</dbReference>
<organism evidence="2 3">
    <name type="scientific">Gordonia polyisoprenivorans (strain DSM 44266 / VH2)</name>
    <dbReference type="NCBI Taxonomy" id="1112204"/>
    <lineage>
        <taxon>Bacteria</taxon>
        <taxon>Bacillati</taxon>
        <taxon>Actinomycetota</taxon>
        <taxon>Actinomycetes</taxon>
        <taxon>Mycobacteriales</taxon>
        <taxon>Gordoniaceae</taxon>
        <taxon>Gordonia</taxon>
    </lineage>
</organism>
<evidence type="ECO:0000256" key="1">
    <source>
        <dbReference type="SAM" id="MobiDB-lite"/>
    </source>
</evidence>